<dbReference type="GO" id="GO:0061630">
    <property type="term" value="F:ubiquitin protein ligase activity"/>
    <property type="evidence" value="ECO:0007669"/>
    <property type="project" value="TreeGrafter"/>
</dbReference>
<dbReference type="AlphaFoldDB" id="A0A6J8BWA6"/>
<dbReference type="InterPro" id="IPR047153">
    <property type="entry name" value="TRIM45/56/19-like"/>
</dbReference>
<feature type="coiled-coil region" evidence="1">
    <location>
        <begin position="145"/>
        <end position="200"/>
    </location>
</feature>
<evidence type="ECO:0000313" key="3">
    <source>
        <dbReference type="Proteomes" id="UP000507470"/>
    </source>
</evidence>
<evidence type="ECO:0000313" key="2">
    <source>
        <dbReference type="EMBL" id="CAC5387491.1"/>
    </source>
</evidence>
<dbReference type="PANTHER" id="PTHR25462:SF291">
    <property type="entry name" value="E3 UBIQUITIN-PROTEIN LIGASE TRIM45"/>
    <property type="match status" value="1"/>
</dbReference>
<organism evidence="2 3">
    <name type="scientific">Mytilus coruscus</name>
    <name type="common">Sea mussel</name>
    <dbReference type="NCBI Taxonomy" id="42192"/>
    <lineage>
        <taxon>Eukaryota</taxon>
        <taxon>Metazoa</taxon>
        <taxon>Spiralia</taxon>
        <taxon>Lophotrochozoa</taxon>
        <taxon>Mollusca</taxon>
        <taxon>Bivalvia</taxon>
        <taxon>Autobranchia</taxon>
        <taxon>Pteriomorphia</taxon>
        <taxon>Mytilida</taxon>
        <taxon>Mytiloidea</taxon>
        <taxon>Mytilidae</taxon>
        <taxon>Mytilinae</taxon>
        <taxon>Mytilus</taxon>
    </lineage>
</organism>
<keyword evidence="3" id="KW-1185">Reference proteome</keyword>
<dbReference type="SUPFAM" id="SSF57845">
    <property type="entry name" value="B-box zinc-binding domain"/>
    <property type="match status" value="1"/>
</dbReference>
<dbReference type="SUPFAM" id="SSF101898">
    <property type="entry name" value="NHL repeat"/>
    <property type="match status" value="1"/>
</dbReference>
<dbReference type="EMBL" id="CACVKT020004002">
    <property type="protein sequence ID" value="CAC5387491.1"/>
    <property type="molecule type" value="Genomic_DNA"/>
</dbReference>
<proteinExistence type="predicted"/>
<name>A0A6J8BWA6_MYTCO</name>
<dbReference type="OrthoDB" id="10354834at2759"/>
<evidence type="ECO:0000256" key="1">
    <source>
        <dbReference type="SAM" id="Coils"/>
    </source>
</evidence>
<accession>A0A6J8BWA6</accession>
<evidence type="ECO:0008006" key="4">
    <source>
        <dbReference type="Google" id="ProtNLM"/>
    </source>
</evidence>
<gene>
    <name evidence="2" type="ORF">MCOR_22811</name>
</gene>
<sequence length="552" mass="63415">MASSNLVRHSQSIKQCGVCETIAKIEVKCIDCDLFMCETCKRNHSKYKDAEIHMLVDIKDITVDDEYKYDSCNKLVCPACIEYEHRKHELKKIEHACTDQLNKISKVQDEVSTVTNLYLGKLDKLEKVNHLQYNEILHQIKQDQIEAMGKINQTYNDEKEKLERQRFLISYIITSRKDTIEKQQENIEKQKKHLHDIAQSRETASFFEKKEEFERQLEEVTDSIYSNHYHSKILQYTKGLVFGMEPKTTTNEIDVTIQQEYNADFNINDLKIDKRKTIWTSSIDNINQFEVKKCDENLTFTKKTSCPAEIGQIGKIGLTNMNNLVFISSTGIHILKKMDEKIMKIVGFTEYKPKSIHISKENQLFIGMSFDDVKNSTDKAIIKVFSLEGKRLTAKTIFNTGNKFLINGSVTGCATFNNETIVGKETSNKGTICYIDYNCKGDPHCGRLIKLNLNRDIQWVYRGSIIINSEKSPFNPCSMVVTEQDNIVLLDLNQSSLHIIQPNGLLLTLADLSLVGIQSPRLMTLDGDGHMWINTLRHTKTGKLYELKISGF</sequence>
<reference evidence="2 3" key="1">
    <citation type="submission" date="2020-06" db="EMBL/GenBank/DDBJ databases">
        <authorList>
            <person name="Li R."/>
            <person name="Bekaert M."/>
        </authorList>
    </citation>
    <scope>NUCLEOTIDE SEQUENCE [LARGE SCALE GENOMIC DNA]</scope>
    <source>
        <strain evidence="3">wild</strain>
    </source>
</reference>
<keyword evidence="1" id="KW-0175">Coiled coil</keyword>
<dbReference type="Proteomes" id="UP000507470">
    <property type="component" value="Unassembled WGS sequence"/>
</dbReference>
<protein>
    <recommendedName>
        <fullName evidence="4">B box-type domain-containing protein</fullName>
    </recommendedName>
</protein>
<dbReference type="PANTHER" id="PTHR25462">
    <property type="entry name" value="BONUS, ISOFORM C-RELATED"/>
    <property type="match status" value="1"/>
</dbReference>